<accession>A0A2N0S594</accession>
<evidence type="ECO:0000313" key="3">
    <source>
        <dbReference type="Proteomes" id="UP000232688"/>
    </source>
</evidence>
<feature type="compositionally biased region" description="Basic and acidic residues" evidence="1">
    <location>
        <begin position="376"/>
        <end position="393"/>
    </location>
</feature>
<reference evidence="2 3" key="2">
    <citation type="submission" date="2017-10" db="EMBL/GenBank/DDBJ databases">
        <title>Genome analyses suggest a sexual origin of heterokaryosis in a supposedly ancient asexual fungus.</title>
        <authorList>
            <person name="Corradi N."/>
            <person name="Sedzielewska K."/>
            <person name="Noel J."/>
            <person name="Charron P."/>
            <person name="Farinelli L."/>
            <person name="Marton T."/>
            <person name="Kruger M."/>
            <person name="Pelin A."/>
            <person name="Brachmann A."/>
            <person name="Corradi N."/>
        </authorList>
    </citation>
    <scope>NUCLEOTIDE SEQUENCE [LARGE SCALE GENOMIC DNA]</scope>
    <source>
        <strain evidence="2 3">A1</strain>
    </source>
</reference>
<protein>
    <submittedName>
        <fullName evidence="2">Uncharacterized protein</fullName>
    </submittedName>
</protein>
<comment type="caution">
    <text evidence="2">The sequence shown here is derived from an EMBL/GenBank/DDBJ whole genome shotgun (WGS) entry which is preliminary data.</text>
</comment>
<dbReference type="AlphaFoldDB" id="A0A2N0S594"/>
<dbReference type="VEuPathDB" id="FungiDB:RhiirFUN_023780"/>
<feature type="region of interest" description="Disordered" evidence="1">
    <location>
        <begin position="368"/>
        <end position="393"/>
    </location>
</feature>
<dbReference type="VEuPathDB" id="FungiDB:FUN_006396"/>
<dbReference type="EMBL" id="LLXH01000205">
    <property type="protein sequence ID" value="PKC70734.1"/>
    <property type="molecule type" value="Genomic_DNA"/>
</dbReference>
<reference evidence="2 3" key="1">
    <citation type="submission" date="2017-10" db="EMBL/GenBank/DDBJ databases">
        <title>Extensive intraspecific genome diversity in a model arbuscular mycorrhizal fungus.</title>
        <authorList>
            <person name="Chen E.C.H."/>
            <person name="Morin E."/>
            <person name="Baudet D."/>
            <person name="Noel J."/>
            <person name="Ndikumana S."/>
            <person name="Charron P."/>
            <person name="St-Onge C."/>
            <person name="Giorgi J."/>
            <person name="Grigoriev I.V."/>
            <person name="Roux C."/>
            <person name="Martin F.M."/>
            <person name="Corradi N."/>
        </authorList>
    </citation>
    <scope>NUCLEOTIDE SEQUENCE [LARGE SCALE GENOMIC DNA]</scope>
    <source>
        <strain evidence="2 3">A1</strain>
    </source>
</reference>
<gene>
    <name evidence="2" type="ORF">RhiirA1_454397</name>
</gene>
<organism evidence="2 3">
    <name type="scientific">Rhizophagus irregularis</name>
    <dbReference type="NCBI Taxonomy" id="588596"/>
    <lineage>
        <taxon>Eukaryota</taxon>
        <taxon>Fungi</taxon>
        <taxon>Fungi incertae sedis</taxon>
        <taxon>Mucoromycota</taxon>
        <taxon>Glomeromycotina</taxon>
        <taxon>Glomeromycetes</taxon>
        <taxon>Glomerales</taxon>
        <taxon>Glomeraceae</taxon>
        <taxon>Rhizophagus</taxon>
    </lineage>
</organism>
<evidence type="ECO:0000313" key="2">
    <source>
        <dbReference type="EMBL" id="PKC70734.1"/>
    </source>
</evidence>
<proteinExistence type="predicted"/>
<dbReference type="Proteomes" id="UP000232688">
    <property type="component" value="Unassembled WGS sequence"/>
</dbReference>
<dbReference type="VEuPathDB" id="FungiDB:RhiirA1_454397"/>
<evidence type="ECO:0000256" key="1">
    <source>
        <dbReference type="SAM" id="MobiDB-lite"/>
    </source>
</evidence>
<sequence>MSIALNLDSFFTGTTETVTNNFNFDTGSVTEEDTTEKITELVNQAQKFGFSHKKFLNWMSSISKEFLLTQTLEYWLLTYMSETATDSTDSWNEDYSPDAWLVECFSLKTANFIVTRVSEEYLKAQTPKYWIDWAIYQFTNQASKEFISFIENASENKVHVFKNIPIIVKSISDTSDKGNELNLLLETDLNQFNNNKSTWYYHTTDLISAESIFTDGISLVAGQKKQDFGGRTSSFYLNDEFKWAIDFRLQKFISSPSAIIIYDIPETLLKGKEYEHLDLNNGNKRWKDVVHKSHNYCACEADEYGSVYGPQTTNYDSQPNFKLARKWKKEHLCKQIHYHWPTITDINGNMTWNIGTITGGSFIVGSKRKQKESDDDFNRQKPLNEEIISSKKD</sequence>
<name>A0A2N0S594_9GLOM</name>